<organism evidence="9 10">
    <name type="scientific">Hymenobacter bucti</name>
    <dbReference type="NCBI Taxonomy" id="1844114"/>
    <lineage>
        <taxon>Bacteria</taxon>
        <taxon>Pseudomonadati</taxon>
        <taxon>Bacteroidota</taxon>
        <taxon>Cytophagia</taxon>
        <taxon>Cytophagales</taxon>
        <taxon>Hymenobacteraceae</taxon>
        <taxon>Hymenobacter</taxon>
    </lineage>
</organism>
<dbReference type="SUPFAM" id="SSF47384">
    <property type="entry name" value="Homodimeric domain of signal transducing histidine kinase"/>
    <property type="match status" value="1"/>
</dbReference>
<keyword evidence="5" id="KW-0418">Kinase</keyword>
<feature type="domain" description="PAS" evidence="7">
    <location>
        <begin position="576"/>
        <end position="647"/>
    </location>
</feature>
<feature type="domain" description="PAC" evidence="8">
    <location>
        <begin position="650"/>
        <end position="703"/>
    </location>
</feature>
<comment type="caution">
    <text evidence="9">The sequence shown here is derived from an EMBL/GenBank/DDBJ whole genome shotgun (WGS) entry which is preliminary data.</text>
</comment>
<dbReference type="Gene3D" id="3.30.450.40">
    <property type="match status" value="1"/>
</dbReference>
<dbReference type="SMART" id="SM00065">
    <property type="entry name" value="GAF"/>
    <property type="match status" value="1"/>
</dbReference>
<dbReference type="SMART" id="SM00091">
    <property type="entry name" value="PAS"/>
    <property type="match status" value="3"/>
</dbReference>
<reference evidence="10" key="1">
    <citation type="journal article" date="2019" name="Int. J. Syst. Evol. Microbiol.">
        <title>The Global Catalogue of Microorganisms (GCM) 10K type strain sequencing project: providing services to taxonomists for standard genome sequencing and annotation.</title>
        <authorList>
            <consortium name="The Broad Institute Genomics Platform"/>
            <consortium name="The Broad Institute Genome Sequencing Center for Infectious Disease"/>
            <person name="Wu L."/>
            <person name="Ma J."/>
        </authorList>
    </citation>
    <scope>NUCLEOTIDE SEQUENCE [LARGE SCALE GENOMIC DNA]</scope>
    <source>
        <strain evidence="10">CGMCC 1.15795</strain>
    </source>
</reference>
<dbReference type="InterPro" id="IPR001610">
    <property type="entry name" value="PAC"/>
</dbReference>
<dbReference type="InterPro" id="IPR013656">
    <property type="entry name" value="PAS_4"/>
</dbReference>
<dbReference type="Pfam" id="PF01590">
    <property type="entry name" value="GAF"/>
    <property type="match status" value="1"/>
</dbReference>
<evidence type="ECO:0000259" key="7">
    <source>
        <dbReference type="PROSITE" id="PS50112"/>
    </source>
</evidence>
<name>A0ABW4QNG3_9BACT</name>
<dbReference type="SUPFAM" id="SSF55781">
    <property type="entry name" value="GAF domain-like"/>
    <property type="match status" value="1"/>
</dbReference>
<feature type="domain" description="Histidine kinase" evidence="6">
    <location>
        <begin position="851"/>
        <end position="1070"/>
    </location>
</feature>
<dbReference type="InterPro" id="IPR013655">
    <property type="entry name" value="PAS_fold_3"/>
</dbReference>
<dbReference type="CDD" id="cd00130">
    <property type="entry name" value="PAS"/>
    <property type="match status" value="3"/>
</dbReference>
<dbReference type="PROSITE" id="PS50113">
    <property type="entry name" value="PAC"/>
    <property type="match status" value="1"/>
</dbReference>
<sequence length="1078" mass="119244">MPPASSLQVLDLFPADALLTTVLDLSPTGMVLCAPVHDQAGHLVDVALAYLNPAAQRLLHLPAQPGTTFTQQFAGSRTDGSWALVHGAFGAPAPGHPAAAPAVRGPQHRLHLAAQRVGGGLLLSFSEAPAGPEAPAPPAEPGRLAERSQQLERFDAVLGSLQEFVYLFDLEGRFRYVNQPLLDLWGLPLEQALGKNFFDLGYPAPLATQLQTQIQQVAATRQPVTGETAYTSPTGETGEFEYTFVPLLGPDGAVEAVGGRTHPATEHRRAAAALRASEAKYRTLFETIDEGFCLIEMLFDGAQRPVNYRFVEVNPAFERQTGLAGATGRTIGELAPQLEQHWFNTYGAVARTGQPVRFEQRAAQLHRWFDVYAFRVGEPGQHRVAVLFTDISQRRQAEEILRQSEQQHAFLLQLSDQLRPLVDAADIQYQAACALGRYLGASRVGYAEDLGDGQHIEVTRNYTQPGVPSLAGHYHYDDYGPELLQTLKEGRTVVRPDIAHDPTLTAAEKAAHAALQLGATVNVPLRKDGQLRAVLFMHYPTAHAWTADELALLEETAERTWAAVMRARVEAALRESEERFRVMADAVPQIVWIMDADGRTEFFNRQWGLYTGGPLEPSTAATVANNYVHPDDGAPTIRAFEEARRTGTIFQVEHRIRAADGTYRWFLVRAEPFRDPTSGQILRWFGSSVDIHDRKQVEEALLRSQERLQKALSIDTVGILFFDLAGDLHDGNAAFERMSGYARAELAQGQIHLDALTAPGFAAATQQALHELRTTGESTPFEKQYQRPDGSYWWGLSAGKRLSDTECVKFVLDITEAKRAEEALRHSQQLLQRSNEQLTRTNVDLDNFIYTASHDLKSPITNIEGLLHELQAQLPAAAQRAYDLGPLLTMMQESVARFQRTIDHLSDITKLQKEHDQPITEVLLPPVVEDICQDLLPLLKATGAQVEVDFAAYPRVLFSPKNLRSLLYNLLSNAVKYRHPARPPRVRLSCYPDPTGQYLVLRVQDNGLGVEASHYQELFAMFRRLHSHVEGSGIGLYMVKRMVENVGGRIEVDSQVGLGSTFSVYLPYPPGSAAQPSL</sequence>
<dbReference type="Pfam" id="PF08447">
    <property type="entry name" value="PAS_3"/>
    <property type="match status" value="1"/>
</dbReference>
<keyword evidence="3" id="KW-0597">Phosphoprotein</keyword>
<dbReference type="InterPro" id="IPR029016">
    <property type="entry name" value="GAF-like_dom_sf"/>
</dbReference>
<dbReference type="PANTHER" id="PTHR43304">
    <property type="entry name" value="PHYTOCHROME-LIKE PROTEIN CPH1"/>
    <property type="match status" value="1"/>
</dbReference>
<keyword evidence="4" id="KW-0808">Transferase</keyword>
<proteinExistence type="predicted"/>
<gene>
    <name evidence="9" type="ORF">ACFSDX_01570</name>
</gene>
<evidence type="ECO:0000256" key="1">
    <source>
        <dbReference type="ARBA" id="ARBA00000085"/>
    </source>
</evidence>
<dbReference type="EC" id="2.7.13.3" evidence="2"/>
<dbReference type="PRINTS" id="PR00344">
    <property type="entry name" value="BCTRLSENSOR"/>
</dbReference>
<dbReference type="InterPro" id="IPR000700">
    <property type="entry name" value="PAS-assoc_C"/>
</dbReference>
<dbReference type="NCBIfam" id="TIGR00229">
    <property type="entry name" value="sensory_box"/>
    <property type="match status" value="4"/>
</dbReference>
<dbReference type="Pfam" id="PF13188">
    <property type="entry name" value="PAS_8"/>
    <property type="match status" value="2"/>
</dbReference>
<dbReference type="InterPro" id="IPR036890">
    <property type="entry name" value="HATPase_C_sf"/>
</dbReference>
<dbReference type="Proteomes" id="UP001597197">
    <property type="component" value="Unassembled WGS sequence"/>
</dbReference>
<dbReference type="InterPro" id="IPR052162">
    <property type="entry name" value="Sensor_kinase/Photoreceptor"/>
</dbReference>
<dbReference type="PROSITE" id="PS50112">
    <property type="entry name" value="PAS"/>
    <property type="match status" value="3"/>
</dbReference>
<dbReference type="SMART" id="SM00086">
    <property type="entry name" value="PAC"/>
    <property type="match status" value="3"/>
</dbReference>
<dbReference type="Pfam" id="PF13426">
    <property type="entry name" value="PAS_9"/>
    <property type="match status" value="1"/>
</dbReference>
<dbReference type="EMBL" id="JBHUFD010000001">
    <property type="protein sequence ID" value="MFD1871098.1"/>
    <property type="molecule type" value="Genomic_DNA"/>
</dbReference>
<evidence type="ECO:0000313" key="9">
    <source>
        <dbReference type="EMBL" id="MFD1871098.1"/>
    </source>
</evidence>
<evidence type="ECO:0000256" key="3">
    <source>
        <dbReference type="ARBA" id="ARBA00022553"/>
    </source>
</evidence>
<evidence type="ECO:0000313" key="10">
    <source>
        <dbReference type="Proteomes" id="UP001597197"/>
    </source>
</evidence>
<dbReference type="PROSITE" id="PS50109">
    <property type="entry name" value="HIS_KIN"/>
    <property type="match status" value="1"/>
</dbReference>
<dbReference type="InterPro" id="IPR035965">
    <property type="entry name" value="PAS-like_dom_sf"/>
</dbReference>
<dbReference type="Pfam" id="PF08448">
    <property type="entry name" value="PAS_4"/>
    <property type="match status" value="1"/>
</dbReference>
<accession>A0ABW4QNG3</accession>
<evidence type="ECO:0000256" key="5">
    <source>
        <dbReference type="ARBA" id="ARBA00022777"/>
    </source>
</evidence>
<keyword evidence="10" id="KW-1185">Reference proteome</keyword>
<feature type="domain" description="PAS" evidence="7">
    <location>
        <begin position="150"/>
        <end position="221"/>
    </location>
</feature>
<evidence type="ECO:0000256" key="4">
    <source>
        <dbReference type="ARBA" id="ARBA00022679"/>
    </source>
</evidence>
<dbReference type="InterPro" id="IPR004358">
    <property type="entry name" value="Sig_transdc_His_kin-like_C"/>
</dbReference>
<feature type="domain" description="PAS" evidence="7">
    <location>
        <begin position="704"/>
        <end position="776"/>
    </location>
</feature>
<dbReference type="SUPFAM" id="SSF55785">
    <property type="entry name" value="PYP-like sensor domain (PAS domain)"/>
    <property type="match status" value="4"/>
</dbReference>
<dbReference type="InterPro" id="IPR003018">
    <property type="entry name" value="GAF"/>
</dbReference>
<dbReference type="Pfam" id="PF02518">
    <property type="entry name" value="HATPase_c"/>
    <property type="match status" value="1"/>
</dbReference>
<dbReference type="Gene3D" id="1.10.287.130">
    <property type="match status" value="1"/>
</dbReference>
<dbReference type="SMART" id="SM00387">
    <property type="entry name" value="HATPase_c"/>
    <property type="match status" value="1"/>
</dbReference>
<evidence type="ECO:0000256" key="2">
    <source>
        <dbReference type="ARBA" id="ARBA00012438"/>
    </source>
</evidence>
<dbReference type="InterPro" id="IPR005467">
    <property type="entry name" value="His_kinase_dom"/>
</dbReference>
<dbReference type="CDD" id="cd00082">
    <property type="entry name" value="HisKA"/>
    <property type="match status" value="1"/>
</dbReference>
<dbReference type="InterPro" id="IPR000014">
    <property type="entry name" value="PAS"/>
</dbReference>
<dbReference type="InterPro" id="IPR036097">
    <property type="entry name" value="HisK_dim/P_sf"/>
</dbReference>
<protein>
    <recommendedName>
        <fullName evidence="2">histidine kinase</fullName>
        <ecNumber evidence="2">2.7.13.3</ecNumber>
    </recommendedName>
</protein>
<comment type="catalytic activity">
    <reaction evidence="1">
        <text>ATP + protein L-histidine = ADP + protein N-phospho-L-histidine.</text>
        <dbReference type="EC" id="2.7.13.3"/>
    </reaction>
</comment>
<evidence type="ECO:0000259" key="6">
    <source>
        <dbReference type="PROSITE" id="PS50109"/>
    </source>
</evidence>
<dbReference type="SMART" id="SM00388">
    <property type="entry name" value="HisKA"/>
    <property type="match status" value="1"/>
</dbReference>
<dbReference type="RefSeq" id="WP_382311435.1">
    <property type="nucleotide sequence ID" value="NZ_JBHUFD010000001.1"/>
</dbReference>
<dbReference type="Gene3D" id="3.30.565.10">
    <property type="entry name" value="Histidine kinase-like ATPase, C-terminal domain"/>
    <property type="match status" value="1"/>
</dbReference>
<dbReference type="InterPro" id="IPR003661">
    <property type="entry name" value="HisK_dim/P_dom"/>
</dbReference>
<dbReference type="SUPFAM" id="SSF55874">
    <property type="entry name" value="ATPase domain of HSP90 chaperone/DNA topoisomerase II/histidine kinase"/>
    <property type="match status" value="1"/>
</dbReference>
<dbReference type="Gene3D" id="3.30.450.20">
    <property type="entry name" value="PAS domain"/>
    <property type="match status" value="4"/>
</dbReference>
<dbReference type="InterPro" id="IPR003594">
    <property type="entry name" value="HATPase_dom"/>
</dbReference>
<evidence type="ECO:0000259" key="8">
    <source>
        <dbReference type="PROSITE" id="PS50113"/>
    </source>
</evidence>
<dbReference type="PANTHER" id="PTHR43304:SF1">
    <property type="entry name" value="PAC DOMAIN-CONTAINING PROTEIN"/>
    <property type="match status" value="1"/>
</dbReference>